<evidence type="ECO:0000256" key="1">
    <source>
        <dbReference type="SAM" id="Phobius"/>
    </source>
</evidence>
<keyword evidence="1" id="KW-1133">Transmembrane helix</keyword>
<dbReference type="STRING" id="396588.Tgr7_3037"/>
<dbReference type="HOGENOM" id="CLU_1659935_0_0_6"/>
<organism evidence="2 3">
    <name type="scientific">Thioalkalivibrio sulfidiphilus (strain HL-EbGR7)</name>
    <dbReference type="NCBI Taxonomy" id="396588"/>
    <lineage>
        <taxon>Bacteria</taxon>
        <taxon>Pseudomonadati</taxon>
        <taxon>Pseudomonadota</taxon>
        <taxon>Gammaproteobacteria</taxon>
        <taxon>Chromatiales</taxon>
        <taxon>Ectothiorhodospiraceae</taxon>
        <taxon>Thioalkalivibrio</taxon>
    </lineage>
</organism>
<sequence>MRLSLQVRISIGQGDKLILAFSNGYLCVTPTMTDHTSRPAWNDRLVDILRSRATLMFLVGLLLGWLIFANHGESETLMVTVHNDSPVLIEAIWFDFSHGHRQSSLYEGQIRSGESRLVALNHPPGAGFNMKVRYVDGITQEFCANRGVREWAQEVRLYR</sequence>
<accession>B8GPV9</accession>
<dbReference type="AlphaFoldDB" id="B8GPV9"/>
<keyword evidence="1" id="KW-0472">Membrane</keyword>
<gene>
    <name evidence="2" type="ordered locus">Tgr7_3037</name>
</gene>
<reference evidence="2 3" key="1">
    <citation type="journal article" date="2011" name="Stand. Genomic Sci.">
        <title>Complete genome sequence of 'Thioalkalivibrio sulfidophilus' HL-EbGr7.</title>
        <authorList>
            <person name="Muyzer G."/>
            <person name="Sorokin D.Y."/>
            <person name="Mavromatis K."/>
            <person name="Lapidus A."/>
            <person name="Clum A."/>
            <person name="Ivanova N."/>
            <person name="Pati A."/>
            <person name="d'Haeseleer P."/>
            <person name="Woyke T."/>
            <person name="Kyrpides N.C."/>
        </authorList>
    </citation>
    <scope>NUCLEOTIDE SEQUENCE [LARGE SCALE GENOMIC DNA]</scope>
    <source>
        <strain evidence="2 3">HL-EbGR7</strain>
    </source>
</reference>
<proteinExistence type="predicted"/>
<keyword evidence="1" id="KW-0812">Transmembrane</keyword>
<keyword evidence="3" id="KW-1185">Reference proteome</keyword>
<dbReference type="Proteomes" id="UP000002383">
    <property type="component" value="Chromosome"/>
</dbReference>
<evidence type="ECO:0000313" key="3">
    <source>
        <dbReference type="Proteomes" id="UP000002383"/>
    </source>
</evidence>
<dbReference type="eggNOG" id="ENOG5033687">
    <property type="taxonomic scope" value="Bacteria"/>
</dbReference>
<name>B8GPV9_THISH</name>
<evidence type="ECO:0000313" key="2">
    <source>
        <dbReference type="EMBL" id="ACL74106.1"/>
    </source>
</evidence>
<dbReference type="EMBL" id="CP001339">
    <property type="protein sequence ID" value="ACL74106.1"/>
    <property type="molecule type" value="Genomic_DNA"/>
</dbReference>
<feature type="transmembrane region" description="Helical" evidence="1">
    <location>
        <begin position="53"/>
        <end position="72"/>
    </location>
</feature>
<dbReference type="KEGG" id="tgr:Tgr7_3037"/>
<protein>
    <submittedName>
        <fullName evidence="2">Uncharacterized protein</fullName>
    </submittedName>
</protein>